<dbReference type="Proteomes" id="UP000276407">
    <property type="component" value="Chromosome 1"/>
</dbReference>
<dbReference type="RefSeq" id="WP_123179520.1">
    <property type="nucleotide sequence ID" value="NZ_CP033614.1"/>
</dbReference>
<dbReference type="Gene3D" id="3.30.530.20">
    <property type="match status" value="1"/>
</dbReference>
<reference evidence="3 4" key="1">
    <citation type="submission" date="2018-11" db="EMBL/GenBank/DDBJ databases">
        <title>Complete genome sequence of Leptospira kmetyi isolate LS 001/16 from soil sample associated with a leptospirosis patient in Kelantan.</title>
        <authorList>
            <person name="Muhammad Yusoff F."/>
            <person name="Muhammad Yusoff S."/>
            <person name="Ahmad M.N."/>
            <person name="Yusof N.Y."/>
            <person name="Aziah I."/>
        </authorList>
    </citation>
    <scope>NUCLEOTIDE SEQUENCE [LARGE SCALE GENOMIC DNA]</scope>
    <source>
        <strain evidence="3 4">LS 001/16</strain>
    </source>
</reference>
<dbReference type="KEGG" id="lkm:EFP84_08945"/>
<protein>
    <submittedName>
        <fullName evidence="3">Polyketide cyclase</fullName>
    </submittedName>
</protein>
<sequence length="169" mass="19438">MIGSILLYALGFLILLGFGVYGIGASLPVEHSSSLERVFKTSPNTIYSMIRDFKRYPTWRPNLKHIDEISPASWKETDSHKEIMTYSFIRDQKDALIESKIMDEDKPFGGSWTFEIASVEGGTKLKITENGKVFSPVFRFFSKFVFGHTATMQTYLDFMEKEVQRREGR</sequence>
<dbReference type="InterPro" id="IPR023393">
    <property type="entry name" value="START-like_dom_sf"/>
</dbReference>
<evidence type="ECO:0000259" key="2">
    <source>
        <dbReference type="Pfam" id="PF03364"/>
    </source>
</evidence>
<evidence type="ECO:0000313" key="4">
    <source>
        <dbReference type="Proteomes" id="UP000276407"/>
    </source>
</evidence>
<evidence type="ECO:0000256" key="1">
    <source>
        <dbReference type="ARBA" id="ARBA00008918"/>
    </source>
</evidence>
<gene>
    <name evidence="3" type="ORF">EFP84_08945</name>
</gene>
<dbReference type="Pfam" id="PF03364">
    <property type="entry name" value="Polyketide_cyc"/>
    <property type="match status" value="1"/>
</dbReference>
<organism evidence="3 4">
    <name type="scientific">Leptospira kmetyi</name>
    <dbReference type="NCBI Taxonomy" id="408139"/>
    <lineage>
        <taxon>Bacteria</taxon>
        <taxon>Pseudomonadati</taxon>
        <taxon>Spirochaetota</taxon>
        <taxon>Spirochaetia</taxon>
        <taxon>Leptospirales</taxon>
        <taxon>Leptospiraceae</taxon>
        <taxon>Leptospira</taxon>
    </lineage>
</organism>
<dbReference type="SUPFAM" id="SSF55961">
    <property type="entry name" value="Bet v1-like"/>
    <property type="match status" value="1"/>
</dbReference>
<dbReference type="InterPro" id="IPR005031">
    <property type="entry name" value="COQ10_START"/>
</dbReference>
<proteinExistence type="inferred from homology"/>
<dbReference type="EMBL" id="CP033614">
    <property type="protein sequence ID" value="AYV55622.1"/>
    <property type="molecule type" value="Genomic_DNA"/>
</dbReference>
<evidence type="ECO:0000313" key="3">
    <source>
        <dbReference type="EMBL" id="AYV55622.1"/>
    </source>
</evidence>
<comment type="similarity">
    <text evidence="1">Belongs to the ribosome association toxin RatA family.</text>
</comment>
<accession>A0AAD0UNG2</accession>
<feature type="domain" description="Coenzyme Q-binding protein COQ10 START" evidence="2">
    <location>
        <begin position="42"/>
        <end position="151"/>
    </location>
</feature>
<name>A0AAD0UNG2_9LEPT</name>
<dbReference type="NCBIfam" id="NF047583">
    <property type="entry name" value="LIC10604_fam"/>
    <property type="match status" value="1"/>
</dbReference>
<dbReference type="AlphaFoldDB" id="A0AAD0UNG2"/>